<dbReference type="GO" id="GO:0005576">
    <property type="term" value="C:extracellular region"/>
    <property type="evidence" value="ECO:0007669"/>
    <property type="project" value="UniProtKB-SubCell"/>
</dbReference>
<dbReference type="OrthoDB" id="66898at2759"/>
<protein>
    <submittedName>
        <fullName evidence="6">Uncharacterized protein</fullName>
    </submittedName>
</protein>
<dbReference type="EMBL" id="JNBR01000131">
    <property type="protein sequence ID" value="OQR96783.1"/>
    <property type="molecule type" value="Genomic_DNA"/>
</dbReference>
<gene>
    <name evidence="6" type="ORF">ACHHYP_13636</name>
</gene>
<dbReference type="SUPFAM" id="SSF48647">
    <property type="entry name" value="Fungal elicitin"/>
    <property type="match status" value="1"/>
</dbReference>
<sequence length="259" mass="27790">MHCNSSGNTEYVASATQLPLARACAKAAGMSLEDVLSPMAPLPDQVQRIAASADCQAWFEQLQTRAKAASCLELQLLSQVSWDMAVAFLRVASVPLAETSCVETDVQAGISTLFRDPNLMPCLSVSGLYSTFTMRTPPTHGQLEQARTTIYCQQLFANAQGVAANFPDCNIVQQGLYMNVHALANVSFDRFVDWGELVAAAASMTAPTAFAVSSSSTSLLAPFLVMAVLCSAMFGRHIHQQRSYGTSTADERARLLSPP</sequence>
<proteinExistence type="inferred from homology"/>
<keyword evidence="3" id="KW-0964">Secreted</keyword>
<evidence type="ECO:0000256" key="2">
    <source>
        <dbReference type="ARBA" id="ARBA00009544"/>
    </source>
</evidence>
<dbReference type="Pfam" id="PF00964">
    <property type="entry name" value="Elicitin"/>
    <property type="match status" value="1"/>
</dbReference>
<dbReference type="Proteomes" id="UP000243579">
    <property type="component" value="Unassembled WGS sequence"/>
</dbReference>
<dbReference type="GO" id="GO:0052040">
    <property type="term" value="P:symbiont-mediated perturbation of host programmed cell death"/>
    <property type="evidence" value="ECO:0007669"/>
    <property type="project" value="UniProtKB-KW"/>
</dbReference>
<evidence type="ECO:0000256" key="4">
    <source>
        <dbReference type="ARBA" id="ARBA00022978"/>
    </source>
</evidence>
<evidence type="ECO:0000256" key="3">
    <source>
        <dbReference type="ARBA" id="ARBA00022525"/>
    </source>
</evidence>
<evidence type="ECO:0000256" key="5">
    <source>
        <dbReference type="ARBA" id="ARBA00023157"/>
    </source>
</evidence>
<dbReference type="Gene3D" id="1.10.239.10">
    <property type="entry name" value="Elicitin domain"/>
    <property type="match status" value="1"/>
</dbReference>
<dbReference type="InterPro" id="IPR002200">
    <property type="entry name" value="Elicitin"/>
</dbReference>
<name>A0A1V9ZFM6_ACHHY</name>
<evidence type="ECO:0000313" key="7">
    <source>
        <dbReference type="Proteomes" id="UP000243579"/>
    </source>
</evidence>
<dbReference type="AlphaFoldDB" id="A0A1V9ZFM6"/>
<keyword evidence="4" id="KW-0928">Hypersensitive response elicitation</keyword>
<comment type="similarity">
    <text evidence="2">Belongs to the elicitin family.</text>
</comment>
<keyword evidence="7" id="KW-1185">Reference proteome</keyword>
<reference evidence="6 7" key="1">
    <citation type="journal article" date="2014" name="Genome Biol. Evol.">
        <title>The secreted proteins of Achlya hypogyna and Thraustotheca clavata identify the ancestral oomycete secretome and reveal gene acquisitions by horizontal gene transfer.</title>
        <authorList>
            <person name="Misner I."/>
            <person name="Blouin N."/>
            <person name="Leonard G."/>
            <person name="Richards T.A."/>
            <person name="Lane C.E."/>
        </authorList>
    </citation>
    <scope>NUCLEOTIDE SEQUENCE [LARGE SCALE GENOMIC DNA]</scope>
    <source>
        <strain evidence="6 7">ATCC 48635</strain>
    </source>
</reference>
<comment type="subcellular location">
    <subcellularLocation>
        <location evidence="1">Secreted</location>
    </subcellularLocation>
</comment>
<keyword evidence="5" id="KW-1015">Disulfide bond</keyword>
<evidence type="ECO:0000256" key="1">
    <source>
        <dbReference type="ARBA" id="ARBA00004613"/>
    </source>
</evidence>
<evidence type="ECO:0000313" key="6">
    <source>
        <dbReference type="EMBL" id="OQR96783.1"/>
    </source>
</evidence>
<dbReference type="InterPro" id="IPR036470">
    <property type="entry name" value="Elicitin_sf"/>
</dbReference>
<organism evidence="6 7">
    <name type="scientific">Achlya hypogyna</name>
    <name type="common">Oomycete</name>
    <name type="synonym">Protoachlya hypogyna</name>
    <dbReference type="NCBI Taxonomy" id="1202772"/>
    <lineage>
        <taxon>Eukaryota</taxon>
        <taxon>Sar</taxon>
        <taxon>Stramenopiles</taxon>
        <taxon>Oomycota</taxon>
        <taxon>Saprolegniomycetes</taxon>
        <taxon>Saprolegniales</taxon>
        <taxon>Achlyaceae</taxon>
        <taxon>Achlya</taxon>
    </lineage>
</organism>
<accession>A0A1V9ZFM6</accession>
<comment type="caution">
    <text evidence="6">The sequence shown here is derived from an EMBL/GenBank/DDBJ whole genome shotgun (WGS) entry which is preliminary data.</text>
</comment>